<keyword evidence="3" id="KW-1185">Reference proteome</keyword>
<reference evidence="2" key="1">
    <citation type="submission" date="2022-12" db="EMBL/GenBank/DDBJ databases">
        <authorList>
            <person name="Petersen C."/>
        </authorList>
    </citation>
    <scope>NUCLEOTIDE SEQUENCE</scope>
    <source>
        <strain evidence="2">IBT 35675</strain>
    </source>
</reference>
<feature type="compositionally biased region" description="Basic residues" evidence="1">
    <location>
        <begin position="134"/>
        <end position="155"/>
    </location>
</feature>
<sequence>MIRPQLRQISLRCERVKLGLSTPARQFSYTRTVAEDQPRPSAPSGNGRHNPRPSSAAPNRRPHNPNGPPRPNPNYTRPHRVIDARSFAASKAGGGEQPKIIRSPRTRGGPPGGRPGVRPGGRPGGQSSGQPFKRNAKPFVKGKGKGKGKFPRRKRDSADGDQGEEDAMGKLIEQVQQQQIVDARPTPVRYEPQEVSLSSLRITWPRIPTDSNARSAAVYQELSRRGGRIAGGYLSTRELGRRLYEKRTTVFHSEAEKAEALKEAERVSQRYANMHSRRLGKLCEPKEISFLNHTPENRDLQKHVQPLVHGVYPHAGNTPSYDHRELSRAQERLRQNATFSLHQSQDFVRKLNDLVNPGKKLVTGQVAKESPKKIVQ</sequence>
<dbReference type="EMBL" id="JAPZBR010000002">
    <property type="protein sequence ID" value="KAJ5362261.1"/>
    <property type="molecule type" value="Genomic_DNA"/>
</dbReference>
<feature type="region of interest" description="Disordered" evidence="1">
    <location>
        <begin position="19"/>
        <end position="164"/>
    </location>
</feature>
<accession>A0A9W9V130</accession>
<reference evidence="2" key="2">
    <citation type="journal article" date="2023" name="IMA Fungus">
        <title>Comparative genomic study of the Penicillium genus elucidates a diverse pangenome and 15 lateral gene transfer events.</title>
        <authorList>
            <person name="Petersen C."/>
            <person name="Sorensen T."/>
            <person name="Nielsen M.R."/>
            <person name="Sondergaard T.E."/>
            <person name="Sorensen J.L."/>
            <person name="Fitzpatrick D.A."/>
            <person name="Frisvad J.C."/>
            <person name="Nielsen K.L."/>
        </authorList>
    </citation>
    <scope>NUCLEOTIDE SEQUENCE</scope>
    <source>
        <strain evidence="2">IBT 35675</strain>
    </source>
</reference>
<organism evidence="2 3">
    <name type="scientific">Penicillium brevicompactum</name>
    <dbReference type="NCBI Taxonomy" id="5074"/>
    <lineage>
        <taxon>Eukaryota</taxon>
        <taxon>Fungi</taxon>
        <taxon>Dikarya</taxon>
        <taxon>Ascomycota</taxon>
        <taxon>Pezizomycotina</taxon>
        <taxon>Eurotiomycetes</taxon>
        <taxon>Eurotiomycetidae</taxon>
        <taxon>Eurotiales</taxon>
        <taxon>Aspergillaceae</taxon>
        <taxon>Penicillium</taxon>
    </lineage>
</organism>
<name>A0A9W9V130_PENBR</name>
<gene>
    <name evidence="2" type="ORF">N7541_003105</name>
</gene>
<evidence type="ECO:0000313" key="3">
    <source>
        <dbReference type="Proteomes" id="UP001148299"/>
    </source>
</evidence>
<evidence type="ECO:0000256" key="1">
    <source>
        <dbReference type="SAM" id="MobiDB-lite"/>
    </source>
</evidence>
<comment type="caution">
    <text evidence="2">The sequence shown here is derived from an EMBL/GenBank/DDBJ whole genome shotgun (WGS) entry which is preliminary data.</text>
</comment>
<proteinExistence type="predicted"/>
<feature type="compositionally biased region" description="Gly residues" evidence="1">
    <location>
        <begin position="109"/>
        <end position="127"/>
    </location>
</feature>
<protein>
    <submittedName>
        <fullName evidence="2">Uncharacterized protein</fullName>
    </submittedName>
</protein>
<dbReference type="Proteomes" id="UP001148299">
    <property type="component" value="Unassembled WGS sequence"/>
</dbReference>
<dbReference type="AlphaFoldDB" id="A0A9W9V130"/>
<evidence type="ECO:0000313" key="2">
    <source>
        <dbReference type="EMBL" id="KAJ5362261.1"/>
    </source>
</evidence>